<keyword evidence="3" id="KW-1185">Reference proteome</keyword>
<dbReference type="EMBL" id="JBHSJB010000007">
    <property type="protein sequence ID" value="MFC5053589.1"/>
    <property type="molecule type" value="Genomic_DNA"/>
</dbReference>
<evidence type="ECO:0000313" key="3">
    <source>
        <dbReference type="Proteomes" id="UP001595833"/>
    </source>
</evidence>
<reference evidence="3" key="1">
    <citation type="journal article" date="2019" name="Int. J. Syst. Evol. Microbiol.">
        <title>The Global Catalogue of Microorganisms (GCM) 10K type strain sequencing project: providing services to taxonomists for standard genome sequencing and annotation.</title>
        <authorList>
            <consortium name="The Broad Institute Genomics Platform"/>
            <consortium name="The Broad Institute Genome Sequencing Center for Infectious Disease"/>
            <person name="Wu L."/>
            <person name="Ma J."/>
        </authorList>
    </citation>
    <scope>NUCLEOTIDE SEQUENCE [LARGE SCALE GENOMIC DNA]</scope>
    <source>
        <strain evidence="3">KCTC 12848</strain>
    </source>
</reference>
<proteinExistence type="predicted"/>
<keyword evidence="2" id="KW-0808">Transferase</keyword>
<dbReference type="InterPro" id="IPR001173">
    <property type="entry name" value="Glyco_trans_2-like"/>
</dbReference>
<accession>A0ABV9XVW7</accession>
<dbReference type="Pfam" id="PF00535">
    <property type="entry name" value="Glycos_transf_2"/>
    <property type="match status" value="1"/>
</dbReference>
<dbReference type="InterPro" id="IPR029044">
    <property type="entry name" value="Nucleotide-diphossugar_trans"/>
</dbReference>
<evidence type="ECO:0000259" key="1">
    <source>
        <dbReference type="Pfam" id="PF00535"/>
    </source>
</evidence>
<dbReference type="EC" id="2.4.-.-" evidence="2"/>
<sequence>METYVVVPTHNRNELVLELVQSLELPAERVLIIDNASNPPVPPAPSIDEFNPPPPVATLLLDFEQPPNLSRLWNLGIDWAEKQAGGREHAVAVLNDDVVLPPLFLDYMVSALRQTGADIAFPDQHGRVGLLHRTIPGPVPLRERMTGYAFVLRGGVGLRADERFRWWCGDDDLEWQALERGGTVCVGGIGVQHLYPDRSTRSRPELEAQTHRDRTAFVQKWGRAPW</sequence>
<feature type="domain" description="Glycosyltransferase 2-like" evidence="1">
    <location>
        <begin position="5"/>
        <end position="124"/>
    </location>
</feature>
<dbReference type="GO" id="GO:0016757">
    <property type="term" value="F:glycosyltransferase activity"/>
    <property type="evidence" value="ECO:0007669"/>
    <property type="project" value="UniProtKB-KW"/>
</dbReference>
<protein>
    <submittedName>
        <fullName evidence="2">Glycosyltransferase family 2 protein</fullName>
        <ecNumber evidence="2">2.4.-.-</ecNumber>
    </submittedName>
</protein>
<comment type="caution">
    <text evidence="2">The sequence shown here is derived from an EMBL/GenBank/DDBJ whole genome shotgun (WGS) entry which is preliminary data.</text>
</comment>
<evidence type="ECO:0000313" key="2">
    <source>
        <dbReference type="EMBL" id="MFC5053589.1"/>
    </source>
</evidence>
<name>A0ABV9XVW7_9PSEU</name>
<keyword evidence="2" id="KW-0328">Glycosyltransferase</keyword>
<dbReference type="RefSeq" id="WP_344036445.1">
    <property type="nucleotide sequence ID" value="NZ_BAAAKE010000005.1"/>
</dbReference>
<dbReference type="SUPFAM" id="SSF53448">
    <property type="entry name" value="Nucleotide-diphospho-sugar transferases"/>
    <property type="match status" value="1"/>
</dbReference>
<dbReference type="Gene3D" id="3.90.550.10">
    <property type="entry name" value="Spore Coat Polysaccharide Biosynthesis Protein SpsA, Chain A"/>
    <property type="match status" value="1"/>
</dbReference>
<organism evidence="2 3">
    <name type="scientific">Saccharothrix xinjiangensis</name>
    <dbReference type="NCBI Taxonomy" id="204798"/>
    <lineage>
        <taxon>Bacteria</taxon>
        <taxon>Bacillati</taxon>
        <taxon>Actinomycetota</taxon>
        <taxon>Actinomycetes</taxon>
        <taxon>Pseudonocardiales</taxon>
        <taxon>Pseudonocardiaceae</taxon>
        <taxon>Saccharothrix</taxon>
    </lineage>
</organism>
<dbReference type="Proteomes" id="UP001595833">
    <property type="component" value="Unassembled WGS sequence"/>
</dbReference>
<gene>
    <name evidence="2" type="ORF">ACFPFM_07440</name>
</gene>